<dbReference type="GO" id="GO:0005794">
    <property type="term" value="C:Golgi apparatus"/>
    <property type="evidence" value="ECO:0007669"/>
    <property type="project" value="TreeGrafter"/>
</dbReference>
<evidence type="ECO:0000313" key="9">
    <source>
        <dbReference type="EMBL" id="ESW31271.1"/>
    </source>
</evidence>
<evidence type="ECO:0000256" key="3">
    <source>
        <dbReference type="ARBA" id="ARBA00022692"/>
    </source>
</evidence>
<dbReference type="PANTHER" id="PTHR32285">
    <property type="entry name" value="PROTEIN TRICHOME BIREFRINGENCE-LIKE 9-RELATED"/>
    <property type="match status" value="1"/>
</dbReference>
<proteinExistence type="inferred from homology"/>
<evidence type="ECO:0000256" key="5">
    <source>
        <dbReference type="ARBA" id="ARBA00022989"/>
    </source>
</evidence>
<dbReference type="InterPro" id="IPR026057">
    <property type="entry name" value="TBL_C"/>
</dbReference>
<dbReference type="eggNOG" id="ENOG502QT29">
    <property type="taxonomic scope" value="Eukaryota"/>
</dbReference>
<keyword evidence="4" id="KW-0735">Signal-anchor</keyword>
<protein>
    <submittedName>
        <fullName evidence="9">Uncharacterized protein</fullName>
    </submittedName>
</protein>
<sequence length="173" mass="20310">ETQFPLFQVHFKFKPCPRQITKPKSILAGDKKADEEVVIVNASSWIDDKFDFDLEECNVANGKWVFNSSVTPLYSDISCPYIDRQFSCVKNGRNDSDYRHWEWQPEDCTLPRFNPELALRKLQGKRLLFVGDSLQRNQWESFVCLVEWVIPHKHKSMRLGRVHSVFTAKVLIY</sequence>
<organism evidence="9 10">
    <name type="scientific">Phaseolus vulgaris</name>
    <name type="common">Kidney bean</name>
    <name type="synonym">French bean</name>
    <dbReference type="NCBI Taxonomy" id="3885"/>
    <lineage>
        <taxon>Eukaryota</taxon>
        <taxon>Viridiplantae</taxon>
        <taxon>Streptophyta</taxon>
        <taxon>Embryophyta</taxon>
        <taxon>Tracheophyta</taxon>
        <taxon>Spermatophyta</taxon>
        <taxon>Magnoliopsida</taxon>
        <taxon>eudicotyledons</taxon>
        <taxon>Gunneridae</taxon>
        <taxon>Pentapetalae</taxon>
        <taxon>rosids</taxon>
        <taxon>fabids</taxon>
        <taxon>Fabales</taxon>
        <taxon>Fabaceae</taxon>
        <taxon>Papilionoideae</taxon>
        <taxon>50 kb inversion clade</taxon>
        <taxon>NPAAA clade</taxon>
        <taxon>indigoferoid/millettioid clade</taxon>
        <taxon>Phaseoleae</taxon>
        <taxon>Phaseolus</taxon>
    </lineage>
</organism>
<evidence type="ECO:0000313" key="10">
    <source>
        <dbReference type="Proteomes" id="UP000000226"/>
    </source>
</evidence>
<dbReference type="GO" id="GO:0016020">
    <property type="term" value="C:membrane"/>
    <property type="evidence" value="ECO:0007669"/>
    <property type="project" value="UniProtKB-SubCell"/>
</dbReference>
<feature type="domain" description="Trichome birefringence-like N-terminal" evidence="8">
    <location>
        <begin position="55"/>
        <end position="108"/>
    </location>
</feature>
<evidence type="ECO:0000256" key="6">
    <source>
        <dbReference type="ARBA" id="ARBA00023136"/>
    </source>
</evidence>
<dbReference type="SMR" id="V7CQR9"/>
<comment type="similarity">
    <text evidence="2">Belongs to the PC-esterase family. TBL subfamily.</text>
</comment>
<keyword evidence="6" id="KW-0472">Membrane</keyword>
<dbReference type="Proteomes" id="UP000000226">
    <property type="component" value="Chromosome 2"/>
</dbReference>
<comment type="subcellular location">
    <subcellularLocation>
        <location evidence="1">Membrane</location>
        <topology evidence="1">Single-pass membrane protein</topology>
    </subcellularLocation>
</comment>
<evidence type="ECO:0000256" key="4">
    <source>
        <dbReference type="ARBA" id="ARBA00022968"/>
    </source>
</evidence>
<dbReference type="Gramene" id="ESW31271">
    <property type="protein sequence ID" value="ESW31271"/>
    <property type="gene ID" value="PHAVU_002G224400g"/>
</dbReference>
<dbReference type="GO" id="GO:0016413">
    <property type="term" value="F:O-acetyltransferase activity"/>
    <property type="evidence" value="ECO:0007669"/>
    <property type="project" value="InterPro"/>
</dbReference>
<feature type="domain" description="Trichome birefringence-like C-terminal" evidence="7">
    <location>
        <begin position="110"/>
        <end position="159"/>
    </location>
</feature>
<evidence type="ECO:0000256" key="1">
    <source>
        <dbReference type="ARBA" id="ARBA00004167"/>
    </source>
</evidence>
<evidence type="ECO:0000256" key="2">
    <source>
        <dbReference type="ARBA" id="ARBA00007727"/>
    </source>
</evidence>
<dbReference type="PANTHER" id="PTHR32285:SF179">
    <property type="entry name" value="PMR5_CAS1P GDSL_SGNH-LIKE ACYL-ESTERASE FAMILY PROTEIN"/>
    <property type="match status" value="1"/>
</dbReference>
<dbReference type="OrthoDB" id="630188at2759"/>
<dbReference type="Pfam" id="PF13839">
    <property type="entry name" value="PC-Esterase"/>
    <property type="match status" value="1"/>
</dbReference>
<name>V7CQR9_PHAVU</name>
<keyword evidence="5" id="KW-1133">Transmembrane helix</keyword>
<dbReference type="Pfam" id="PF14416">
    <property type="entry name" value="PMR5N"/>
    <property type="match status" value="1"/>
</dbReference>
<reference evidence="10" key="1">
    <citation type="journal article" date="2014" name="Nat. Genet.">
        <title>A reference genome for common bean and genome-wide analysis of dual domestications.</title>
        <authorList>
            <person name="Schmutz J."/>
            <person name="McClean P.E."/>
            <person name="Mamidi S."/>
            <person name="Wu G.A."/>
            <person name="Cannon S.B."/>
            <person name="Grimwood J."/>
            <person name="Jenkins J."/>
            <person name="Shu S."/>
            <person name="Song Q."/>
            <person name="Chavarro C."/>
            <person name="Torres-Torres M."/>
            <person name="Geffroy V."/>
            <person name="Moghaddam S.M."/>
            <person name="Gao D."/>
            <person name="Abernathy B."/>
            <person name="Barry K."/>
            <person name="Blair M."/>
            <person name="Brick M.A."/>
            <person name="Chovatia M."/>
            <person name="Gepts P."/>
            <person name="Goodstein D.M."/>
            <person name="Gonzales M."/>
            <person name="Hellsten U."/>
            <person name="Hyten D.L."/>
            <person name="Jia G."/>
            <person name="Kelly J.D."/>
            <person name="Kudrna D."/>
            <person name="Lee R."/>
            <person name="Richard M.M."/>
            <person name="Miklas P.N."/>
            <person name="Osorno J.M."/>
            <person name="Rodrigues J."/>
            <person name="Thareau V."/>
            <person name="Urrea C.A."/>
            <person name="Wang M."/>
            <person name="Yu Y."/>
            <person name="Zhang M."/>
            <person name="Wing R.A."/>
            <person name="Cregan P.B."/>
            <person name="Rokhsar D.S."/>
            <person name="Jackson S.A."/>
        </authorList>
    </citation>
    <scope>NUCLEOTIDE SEQUENCE [LARGE SCALE GENOMIC DNA]</scope>
    <source>
        <strain evidence="10">cv. G19833</strain>
    </source>
</reference>
<keyword evidence="3" id="KW-0812">Transmembrane</keyword>
<evidence type="ECO:0000259" key="7">
    <source>
        <dbReference type="Pfam" id="PF13839"/>
    </source>
</evidence>
<dbReference type="InterPro" id="IPR025846">
    <property type="entry name" value="TBL_N"/>
</dbReference>
<dbReference type="InterPro" id="IPR029962">
    <property type="entry name" value="TBL"/>
</dbReference>
<gene>
    <name evidence="9" type="ORF">PHAVU_002G224400g</name>
</gene>
<keyword evidence="10" id="KW-1185">Reference proteome</keyword>
<evidence type="ECO:0000259" key="8">
    <source>
        <dbReference type="Pfam" id="PF14416"/>
    </source>
</evidence>
<accession>V7CQR9</accession>
<feature type="non-terminal residue" evidence="9">
    <location>
        <position position="1"/>
    </location>
</feature>
<dbReference type="AlphaFoldDB" id="V7CQR9"/>
<dbReference type="EMBL" id="CM002289">
    <property type="protein sequence ID" value="ESW31271.1"/>
    <property type="molecule type" value="Genomic_DNA"/>
</dbReference>